<evidence type="ECO:0000313" key="3">
    <source>
        <dbReference type="Proteomes" id="UP000664521"/>
    </source>
</evidence>
<protein>
    <submittedName>
        <fullName evidence="2">Uncharacterized protein</fullName>
    </submittedName>
</protein>
<reference evidence="2" key="1">
    <citation type="submission" date="2021-03" db="EMBL/GenBank/DDBJ databases">
        <authorList>
            <person name="Tagirdzhanova G."/>
        </authorList>
    </citation>
    <scope>NUCLEOTIDE SEQUENCE</scope>
</reference>
<accession>A0A8H3ERD2</accession>
<organism evidence="2 3">
    <name type="scientific">Heterodermia speciosa</name>
    <dbReference type="NCBI Taxonomy" id="116794"/>
    <lineage>
        <taxon>Eukaryota</taxon>
        <taxon>Fungi</taxon>
        <taxon>Dikarya</taxon>
        <taxon>Ascomycota</taxon>
        <taxon>Pezizomycotina</taxon>
        <taxon>Lecanoromycetes</taxon>
        <taxon>OSLEUM clade</taxon>
        <taxon>Lecanoromycetidae</taxon>
        <taxon>Caliciales</taxon>
        <taxon>Physciaceae</taxon>
        <taxon>Heterodermia</taxon>
    </lineage>
</organism>
<feature type="region of interest" description="Disordered" evidence="1">
    <location>
        <begin position="1"/>
        <end position="25"/>
    </location>
</feature>
<evidence type="ECO:0000256" key="1">
    <source>
        <dbReference type="SAM" id="MobiDB-lite"/>
    </source>
</evidence>
<comment type="caution">
    <text evidence="2">The sequence shown here is derived from an EMBL/GenBank/DDBJ whole genome shotgun (WGS) entry which is preliminary data.</text>
</comment>
<evidence type="ECO:0000313" key="2">
    <source>
        <dbReference type="EMBL" id="CAF9911356.1"/>
    </source>
</evidence>
<proteinExistence type="predicted"/>
<name>A0A8H3ERD2_9LECA</name>
<dbReference type="AlphaFoldDB" id="A0A8H3ERD2"/>
<dbReference type="Proteomes" id="UP000664521">
    <property type="component" value="Unassembled WGS sequence"/>
</dbReference>
<feature type="compositionally biased region" description="Low complexity" evidence="1">
    <location>
        <begin position="1"/>
        <end position="18"/>
    </location>
</feature>
<keyword evidence="3" id="KW-1185">Reference proteome</keyword>
<sequence length="371" mass="42047">MPDPPSSSSDLRASQSDPPAATNTINDYYHSLPLHSICTRVLDSGPESINPHERAFLLLRPDPSIEDSLYIARTSLTRRSLVKKALAIPDSEPPSAEPHLTKEEAGSLVWGVQSLSREEQDSRRKSKERLSDEERDLLKRARAALRTEEDKEYDEAGKIAFKIWQGYTSEERRQQRESDAALGKDPAVSFQERVVLPWERGNWMTLLQEKGYQSWGLPVLRTDYNDPAAWLNFKMRFTSLAREEVARVSASLVEGLQTLYIEDENVLAGAEQAGLLSYYTRARAEGKLDDGHHWGVFITYDAGVQERWSNTEIETLAPVWYSAWEADKVDQFGFPGALAVRPEMIWRTLMPKLVRGDIQPLEGLHMMASKS</sequence>
<dbReference type="OrthoDB" id="4424523at2759"/>
<gene>
    <name evidence="2" type="ORF">HETSPECPRED_000310</name>
</gene>
<dbReference type="EMBL" id="CAJPDS010000010">
    <property type="protein sequence ID" value="CAF9911356.1"/>
    <property type="molecule type" value="Genomic_DNA"/>
</dbReference>